<keyword evidence="2 4" id="KW-0689">Ribosomal protein</keyword>
<comment type="caution">
    <text evidence="6">The sequence shown here is derived from an EMBL/GenBank/DDBJ whole genome shotgun (WGS) entry which is preliminary data.</text>
</comment>
<dbReference type="EMBL" id="JACPUR010000035">
    <property type="protein sequence ID" value="MBI3128863.1"/>
    <property type="molecule type" value="Genomic_DNA"/>
</dbReference>
<dbReference type="SUPFAM" id="SSF46911">
    <property type="entry name" value="Ribosomal protein S18"/>
    <property type="match status" value="1"/>
</dbReference>
<comment type="function">
    <text evidence="4">Binds as a heterodimer with protein bS6 to the central domain of the 16S rRNA, where it helps stabilize the platform of the 30S subunit.</text>
</comment>
<dbReference type="InterPro" id="IPR001648">
    <property type="entry name" value="Ribosomal_bS18"/>
</dbReference>
<evidence type="ECO:0000313" key="7">
    <source>
        <dbReference type="Proteomes" id="UP000782312"/>
    </source>
</evidence>
<dbReference type="PANTHER" id="PTHR13479:SF40">
    <property type="entry name" value="SMALL RIBOSOMAL SUBUNIT PROTEIN BS18M"/>
    <property type="match status" value="1"/>
</dbReference>
<proteinExistence type="inferred from homology"/>
<dbReference type="NCBIfam" id="TIGR00165">
    <property type="entry name" value="S18"/>
    <property type="match status" value="1"/>
</dbReference>
<dbReference type="AlphaFoldDB" id="A0A932MPH8"/>
<dbReference type="PRINTS" id="PR00974">
    <property type="entry name" value="RIBOSOMALS18"/>
</dbReference>
<sequence length="86" mass="10088">MPRPAGDKKKKKKKRYVRKKICRFTAEGIAYIDYKDVKTLRNMVSERGKIIPRRVTGTSARFQRQLTVAIKRARYMALMPYTVDHG</sequence>
<dbReference type="GO" id="GO:0070181">
    <property type="term" value="F:small ribosomal subunit rRNA binding"/>
    <property type="evidence" value="ECO:0007669"/>
    <property type="project" value="TreeGrafter"/>
</dbReference>
<dbReference type="Proteomes" id="UP000782312">
    <property type="component" value="Unassembled WGS sequence"/>
</dbReference>
<dbReference type="GO" id="GO:0003735">
    <property type="term" value="F:structural constituent of ribosome"/>
    <property type="evidence" value="ECO:0007669"/>
    <property type="project" value="InterPro"/>
</dbReference>
<reference evidence="6" key="1">
    <citation type="submission" date="2020-07" db="EMBL/GenBank/DDBJ databases">
        <title>Huge and variable diversity of episymbiotic CPR bacteria and DPANN archaea in groundwater ecosystems.</title>
        <authorList>
            <person name="He C.Y."/>
            <person name="Keren R."/>
            <person name="Whittaker M."/>
            <person name="Farag I.F."/>
            <person name="Doudna J."/>
            <person name="Cate J.H.D."/>
            <person name="Banfield J.F."/>
        </authorList>
    </citation>
    <scope>NUCLEOTIDE SEQUENCE</scope>
    <source>
        <strain evidence="6">NC_groundwater_763_Ag_S-0.2um_68_21</strain>
    </source>
</reference>
<dbReference type="HAMAP" id="MF_00270">
    <property type="entry name" value="Ribosomal_bS18"/>
    <property type="match status" value="1"/>
</dbReference>
<dbReference type="InterPro" id="IPR036870">
    <property type="entry name" value="Ribosomal_bS18_sf"/>
</dbReference>
<evidence type="ECO:0000313" key="6">
    <source>
        <dbReference type="EMBL" id="MBI3128863.1"/>
    </source>
</evidence>
<evidence type="ECO:0000256" key="5">
    <source>
        <dbReference type="RuleBase" id="RU003910"/>
    </source>
</evidence>
<dbReference type="Pfam" id="PF01084">
    <property type="entry name" value="Ribosomal_S18"/>
    <property type="match status" value="1"/>
</dbReference>
<comment type="subunit">
    <text evidence="4">Part of the 30S ribosomal subunit. Forms a tight heterodimer with protein bS6.</text>
</comment>
<evidence type="ECO:0000256" key="1">
    <source>
        <dbReference type="ARBA" id="ARBA00005589"/>
    </source>
</evidence>
<dbReference type="Gene3D" id="4.10.640.10">
    <property type="entry name" value="Ribosomal protein S18"/>
    <property type="match status" value="1"/>
</dbReference>
<name>A0A932MPH8_UNCTE</name>
<protein>
    <recommendedName>
        <fullName evidence="4">Small ribosomal subunit protein bS18</fullName>
    </recommendedName>
</protein>
<evidence type="ECO:0000256" key="3">
    <source>
        <dbReference type="ARBA" id="ARBA00023274"/>
    </source>
</evidence>
<keyword evidence="4" id="KW-0699">rRNA-binding</keyword>
<organism evidence="6 7">
    <name type="scientific">Tectimicrobiota bacterium</name>
    <dbReference type="NCBI Taxonomy" id="2528274"/>
    <lineage>
        <taxon>Bacteria</taxon>
        <taxon>Pseudomonadati</taxon>
        <taxon>Nitrospinota/Tectimicrobiota group</taxon>
        <taxon>Candidatus Tectimicrobiota</taxon>
    </lineage>
</organism>
<keyword evidence="4" id="KW-0694">RNA-binding</keyword>
<keyword evidence="3 4" id="KW-0687">Ribonucleoprotein</keyword>
<dbReference type="GO" id="GO:0006412">
    <property type="term" value="P:translation"/>
    <property type="evidence" value="ECO:0007669"/>
    <property type="project" value="UniProtKB-UniRule"/>
</dbReference>
<evidence type="ECO:0000256" key="2">
    <source>
        <dbReference type="ARBA" id="ARBA00022980"/>
    </source>
</evidence>
<evidence type="ECO:0000256" key="4">
    <source>
        <dbReference type="HAMAP-Rule" id="MF_00270"/>
    </source>
</evidence>
<dbReference type="GO" id="GO:0022627">
    <property type="term" value="C:cytosolic small ribosomal subunit"/>
    <property type="evidence" value="ECO:0007669"/>
    <property type="project" value="TreeGrafter"/>
</dbReference>
<dbReference type="PANTHER" id="PTHR13479">
    <property type="entry name" value="30S RIBOSOMAL PROTEIN S18"/>
    <property type="match status" value="1"/>
</dbReference>
<gene>
    <name evidence="4 6" type="primary">rpsR</name>
    <name evidence="6" type="ORF">HYZ11_14755</name>
</gene>
<accession>A0A932MPH8</accession>
<comment type="similarity">
    <text evidence="1 4 5">Belongs to the bacterial ribosomal protein bS18 family.</text>
</comment>